<organism evidence="1 2">
    <name type="scientific">Cylicocyclus nassatus</name>
    <name type="common">Nematode worm</name>
    <dbReference type="NCBI Taxonomy" id="53992"/>
    <lineage>
        <taxon>Eukaryota</taxon>
        <taxon>Metazoa</taxon>
        <taxon>Ecdysozoa</taxon>
        <taxon>Nematoda</taxon>
        <taxon>Chromadorea</taxon>
        <taxon>Rhabditida</taxon>
        <taxon>Rhabditina</taxon>
        <taxon>Rhabditomorpha</taxon>
        <taxon>Strongyloidea</taxon>
        <taxon>Strongylidae</taxon>
        <taxon>Cylicocyclus</taxon>
    </lineage>
</organism>
<dbReference type="EMBL" id="CATQJL010000223">
    <property type="protein sequence ID" value="CAJ0600008.1"/>
    <property type="molecule type" value="Genomic_DNA"/>
</dbReference>
<protein>
    <submittedName>
        <fullName evidence="1">Uncharacterized protein</fullName>
    </submittedName>
</protein>
<gene>
    <name evidence="1" type="ORF">CYNAS_LOCUS11991</name>
</gene>
<name>A0AA36GXS4_CYLNA</name>
<reference evidence="1" key="1">
    <citation type="submission" date="2023-07" db="EMBL/GenBank/DDBJ databases">
        <authorList>
            <consortium name="CYATHOMIX"/>
        </authorList>
    </citation>
    <scope>NUCLEOTIDE SEQUENCE</scope>
    <source>
        <strain evidence="1">N/A</strain>
    </source>
</reference>
<dbReference type="Proteomes" id="UP001176961">
    <property type="component" value="Unassembled WGS sequence"/>
</dbReference>
<keyword evidence="2" id="KW-1185">Reference proteome</keyword>
<sequence length="100" mass="11380">MKRLALFILCIQFGWVSSYVFDKAEFVLGISYQEMHKNESGCFAACYENNKCIALAYRKISGGCALFTTENSNQTCRPGDVCYTLQRDEEDSMCARYVNV</sequence>
<evidence type="ECO:0000313" key="1">
    <source>
        <dbReference type="EMBL" id="CAJ0600008.1"/>
    </source>
</evidence>
<evidence type="ECO:0000313" key="2">
    <source>
        <dbReference type="Proteomes" id="UP001176961"/>
    </source>
</evidence>
<comment type="caution">
    <text evidence="1">The sequence shown here is derived from an EMBL/GenBank/DDBJ whole genome shotgun (WGS) entry which is preliminary data.</text>
</comment>
<proteinExistence type="predicted"/>
<accession>A0AA36GXS4</accession>
<dbReference type="AlphaFoldDB" id="A0AA36GXS4"/>